<evidence type="ECO:0000259" key="17">
    <source>
        <dbReference type="PROSITE" id="PS50902"/>
    </source>
</evidence>
<evidence type="ECO:0000259" key="18">
    <source>
        <dbReference type="PROSITE" id="PS51918"/>
    </source>
</evidence>
<dbReference type="PANTHER" id="PTHR13930:SF0">
    <property type="entry name" value="S-ADENOSYL-L-METHIONINE-DEPENDENT TRNA 4-DEMETHYLWYOSINE SYNTHASE TYW1-RELATED"/>
    <property type="match status" value="1"/>
</dbReference>
<keyword evidence="16" id="KW-1133">Transmembrane helix</keyword>
<dbReference type="GO" id="GO:0051539">
    <property type="term" value="F:4 iron, 4 sulfur cluster binding"/>
    <property type="evidence" value="ECO:0007669"/>
    <property type="project" value="UniProtKB-KW"/>
</dbReference>
<feature type="transmembrane region" description="Helical" evidence="16">
    <location>
        <begin position="15"/>
        <end position="40"/>
    </location>
</feature>
<dbReference type="SUPFAM" id="SSF102114">
    <property type="entry name" value="Radical SAM enzymes"/>
    <property type="match status" value="1"/>
</dbReference>
<dbReference type="Gene3D" id="3.20.20.70">
    <property type="entry name" value="Aldolase class I"/>
    <property type="match status" value="1"/>
</dbReference>
<dbReference type="PROSITE" id="PS51918">
    <property type="entry name" value="RADICAL_SAM"/>
    <property type="match status" value="1"/>
</dbReference>
<accession>A0A061S8Y2</accession>
<feature type="non-terminal residue" evidence="19">
    <location>
        <position position="660"/>
    </location>
</feature>
<dbReference type="EMBL" id="GBEZ01006153">
    <property type="protein sequence ID" value="JAC79221.1"/>
    <property type="molecule type" value="Transcribed_RNA"/>
</dbReference>
<evidence type="ECO:0000256" key="7">
    <source>
        <dbReference type="ARBA" id="ARBA00022694"/>
    </source>
</evidence>
<dbReference type="SFLD" id="SFLDG01071">
    <property type="entry name" value="tRNA_wybutosine-synthesizing"/>
    <property type="match status" value="1"/>
</dbReference>
<dbReference type="InterPro" id="IPR034556">
    <property type="entry name" value="tRNA_wybutosine-synthase"/>
</dbReference>
<keyword evidence="10" id="KW-0408">Iron</keyword>
<dbReference type="FunFam" id="3.20.20.70:FF:000196">
    <property type="entry name" value="S-adenosyl-L-methionine-dependent tRNA 4-demethylwyosine synthase"/>
    <property type="match status" value="1"/>
</dbReference>
<dbReference type="PROSITE" id="PS50902">
    <property type="entry name" value="FLAVODOXIN_LIKE"/>
    <property type="match status" value="1"/>
</dbReference>
<evidence type="ECO:0000256" key="16">
    <source>
        <dbReference type="SAM" id="Phobius"/>
    </source>
</evidence>
<evidence type="ECO:0000256" key="5">
    <source>
        <dbReference type="ARBA" id="ARBA00022485"/>
    </source>
</evidence>
<sequence length="660" mass="72134">ASIWLDVLAGLHSYILPHLTVIVSTTAVGLFSLSFGRLLLFVRRLDNKATAAQENGKGENGLLVLVGTQKGTSLHMARKLVARAKVAGFSTRLVSLKNYEVENLAAEQTAVVIVSTYAEGSPPDEASWFCRWLSESATDFRVGLALLQRLRFAVFGCGNKVYGDKFNTVARAADENLAALGGRRLVPVGLGDEDTNDMEAQFDRWSDDLLVALRGEGAAPAPLPKPSERSVHDGSGSEEEEEEEVAGESQADSTVTDIEDLAAGTVSSGGADGRKPKEMLTPMLRATLSKQGYKLIGSHSGVKMCRWTKSMLRGRGGCYKHSFYGIESHRCMEATPSLACANKCVFCWRHHSNPVGKEWKWAMDPPDMIVRRAVESHVKMVKEFRGVPGVKPARLEEGFKPAHCALSLVGEPIMYPRINALVQELHRRGMSTFLVTNAQFPDAIRTLTPVTQLYVSVDAATKESLKAVDRPLFSDFWERFLECLRLLRGCGQRTVYRLTLVSGWNMAEVDAYAKLLALGEPDFIEIKGVTYCGSSGASNLTMKNVPYHHEVCAFGEALCGTEGGAGYAIACEHAHSCCILLARRDRFLVGGAWHTWIDYPRFHALAAAGEPFTAADYTAPTPAWAVYGSPEAGFDPMEQRFRKARNHLSGAESECSSRSA</sequence>
<keyword evidence="6" id="KW-0949">S-adenosyl-L-methionine</keyword>
<dbReference type="GO" id="GO:0102521">
    <property type="term" value="F:tRNA-4-demethylwyosine synthase activity"/>
    <property type="evidence" value="ECO:0007669"/>
    <property type="project" value="UniProtKB-EC"/>
</dbReference>
<comment type="pathway">
    <text evidence="2">tRNA modification; wybutosine-tRNA(Phe) biosynthesis.</text>
</comment>
<dbReference type="EC" id="4.1.3.44" evidence="4"/>
<feature type="compositionally biased region" description="Acidic residues" evidence="15">
    <location>
        <begin position="236"/>
        <end position="246"/>
    </location>
</feature>
<feature type="region of interest" description="Disordered" evidence="15">
    <location>
        <begin position="217"/>
        <end position="257"/>
    </location>
</feature>
<dbReference type="InterPro" id="IPR013917">
    <property type="entry name" value="tRNA_wybutosine-synth"/>
</dbReference>
<comment type="cofactor">
    <cofactor evidence="1">
        <name>[4Fe-4S] cluster</name>
        <dbReference type="ChEBI" id="CHEBI:49883"/>
    </cofactor>
</comment>
<dbReference type="SUPFAM" id="SSF52218">
    <property type="entry name" value="Flavoproteins"/>
    <property type="match status" value="1"/>
</dbReference>
<evidence type="ECO:0000313" key="19">
    <source>
        <dbReference type="EMBL" id="JAC79221.1"/>
    </source>
</evidence>
<dbReference type="InterPro" id="IPR001094">
    <property type="entry name" value="Flavdoxin-like"/>
</dbReference>
<dbReference type="AlphaFoldDB" id="A0A061S8Y2"/>
<dbReference type="GO" id="GO:0031591">
    <property type="term" value="P:wybutosine biosynthetic process"/>
    <property type="evidence" value="ECO:0007669"/>
    <property type="project" value="TreeGrafter"/>
</dbReference>
<evidence type="ECO:0000256" key="10">
    <source>
        <dbReference type="ARBA" id="ARBA00023004"/>
    </source>
</evidence>
<evidence type="ECO:0000256" key="3">
    <source>
        <dbReference type="ARBA" id="ARBA00010115"/>
    </source>
</evidence>
<gene>
    <name evidence="19" type="primary">TYW1</name>
    <name evidence="19" type="ORF">TSPGSL018_13229</name>
</gene>
<dbReference type="PANTHER" id="PTHR13930">
    <property type="entry name" value="S-ADENOSYL-L-METHIONINE-DEPENDENT TRNA 4-DEMETHYLWYOSINE SYNTHASE"/>
    <property type="match status" value="1"/>
</dbReference>
<proteinExistence type="inferred from homology"/>
<dbReference type="Pfam" id="PF04055">
    <property type="entry name" value="Radical_SAM"/>
    <property type="match status" value="1"/>
</dbReference>
<evidence type="ECO:0000256" key="6">
    <source>
        <dbReference type="ARBA" id="ARBA00022691"/>
    </source>
</evidence>
<comment type="similarity">
    <text evidence="3">Belongs to the TYW1 family.</text>
</comment>
<dbReference type="Pfam" id="PF08608">
    <property type="entry name" value="Wyosine_form"/>
    <property type="match status" value="1"/>
</dbReference>
<keyword evidence="9" id="KW-0547">Nucleotide-binding</keyword>
<evidence type="ECO:0000256" key="4">
    <source>
        <dbReference type="ARBA" id="ARBA00012821"/>
    </source>
</evidence>
<reference evidence="19" key="1">
    <citation type="submission" date="2014-05" db="EMBL/GenBank/DDBJ databases">
        <title>The transcriptome of the halophilic microalga Tetraselmis sp. GSL018 isolated from the Great Salt Lake, Utah.</title>
        <authorList>
            <person name="Jinkerson R.E."/>
            <person name="D'Adamo S."/>
            <person name="Posewitz M.C."/>
        </authorList>
    </citation>
    <scope>NUCLEOTIDE SEQUENCE</scope>
    <source>
        <strain evidence="19">GSL018</strain>
    </source>
</reference>
<feature type="domain" description="Flavodoxin-like" evidence="17">
    <location>
        <begin position="62"/>
        <end position="210"/>
    </location>
</feature>
<dbReference type="InterPro" id="IPR007197">
    <property type="entry name" value="rSAM"/>
</dbReference>
<keyword evidence="7" id="KW-0819">tRNA processing</keyword>
<feature type="non-terminal residue" evidence="19">
    <location>
        <position position="1"/>
    </location>
</feature>
<dbReference type="GO" id="GO:0046872">
    <property type="term" value="F:metal ion binding"/>
    <property type="evidence" value="ECO:0007669"/>
    <property type="project" value="UniProtKB-KW"/>
</dbReference>
<dbReference type="InterPro" id="IPR058240">
    <property type="entry name" value="rSAM_sf"/>
</dbReference>
<evidence type="ECO:0000256" key="8">
    <source>
        <dbReference type="ARBA" id="ARBA00022723"/>
    </source>
</evidence>
<dbReference type="GO" id="GO:0010181">
    <property type="term" value="F:FMN binding"/>
    <property type="evidence" value="ECO:0007669"/>
    <property type="project" value="InterPro"/>
</dbReference>
<dbReference type="InterPro" id="IPR013785">
    <property type="entry name" value="Aldolase_TIM"/>
</dbReference>
<evidence type="ECO:0000256" key="2">
    <source>
        <dbReference type="ARBA" id="ARBA00004797"/>
    </source>
</evidence>
<comment type="function">
    <text evidence="13">Probable component of the wybutosine biosynthesis pathway. Wybutosine is a hyper modified guanosine with a tricyclic base found at the 3'-position adjacent to the anticodon of eukaryotic phenylalanine tRNA. Catalyzes the condensation of N-methylguanine with 2 carbon atoms from pyruvate to form the tricyclic 4-demethylwyosine, an intermediate in wybutosine biosynthesis.</text>
</comment>
<keyword evidence="16" id="KW-0472">Membrane</keyword>
<evidence type="ECO:0000256" key="11">
    <source>
        <dbReference type="ARBA" id="ARBA00023014"/>
    </source>
</evidence>
<dbReference type="CDD" id="cd01335">
    <property type="entry name" value="Radical_SAM"/>
    <property type="match status" value="1"/>
</dbReference>
<keyword evidence="5" id="KW-0004">4Fe-4S</keyword>
<evidence type="ECO:0000256" key="13">
    <source>
        <dbReference type="ARBA" id="ARBA00025368"/>
    </source>
</evidence>
<dbReference type="UniPathway" id="UPA00375"/>
<dbReference type="Gene3D" id="3.40.50.360">
    <property type="match status" value="1"/>
</dbReference>
<dbReference type="InterPro" id="IPR029039">
    <property type="entry name" value="Flavoprotein-like_sf"/>
</dbReference>
<keyword evidence="12" id="KW-0456">Lyase</keyword>
<dbReference type="InterPro" id="IPR008254">
    <property type="entry name" value="Flavodoxin/NO_synth"/>
</dbReference>
<dbReference type="PRINTS" id="PR00369">
    <property type="entry name" value="FLAVODOXIN"/>
</dbReference>
<name>A0A061S8Y2_9CHLO</name>
<evidence type="ECO:0000256" key="15">
    <source>
        <dbReference type="SAM" id="MobiDB-lite"/>
    </source>
</evidence>
<organism evidence="19">
    <name type="scientific">Tetraselmis sp. GSL018</name>
    <dbReference type="NCBI Taxonomy" id="582737"/>
    <lineage>
        <taxon>Eukaryota</taxon>
        <taxon>Viridiplantae</taxon>
        <taxon>Chlorophyta</taxon>
        <taxon>core chlorophytes</taxon>
        <taxon>Chlorodendrophyceae</taxon>
        <taxon>Chlorodendrales</taxon>
        <taxon>Chlorodendraceae</taxon>
        <taxon>Tetraselmis</taxon>
    </lineage>
</organism>
<keyword evidence="16" id="KW-0812">Transmembrane</keyword>
<keyword evidence="11" id="KW-0411">Iron-sulfur</keyword>
<keyword evidence="8" id="KW-0479">Metal-binding</keyword>
<evidence type="ECO:0000256" key="14">
    <source>
        <dbReference type="ARBA" id="ARBA00049466"/>
    </source>
</evidence>
<evidence type="ECO:0000256" key="1">
    <source>
        <dbReference type="ARBA" id="ARBA00001966"/>
    </source>
</evidence>
<dbReference type="SFLD" id="SFLDS00029">
    <property type="entry name" value="Radical_SAM"/>
    <property type="match status" value="1"/>
</dbReference>
<protein>
    <recommendedName>
        <fullName evidence="4">tRNA 4-demethylwyosine synthase (AdoMet-dependent)</fullName>
        <ecNumber evidence="4">4.1.3.44</ecNumber>
    </recommendedName>
</protein>
<comment type="catalytic activity">
    <reaction evidence="14">
        <text>N(1)-methylguanosine(37) in tRNA(Phe) + pyruvate + S-adenosyl-L-methionine = 4-demethylwyosine(37) in tRNA(Phe) + 5'-deoxyadenosine + L-methionine + CO2 + H2O</text>
        <dbReference type="Rhea" id="RHEA:36347"/>
        <dbReference type="Rhea" id="RHEA-COMP:10164"/>
        <dbReference type="Rhea" id="RHEA-COMP:10165"/>
        <dbReference type="ChEBI" id="CHEBI:15361"/>
        <dbReference type="ChEBI" id="CHEBI:15377"/>
        <dbReference type="ChEBI" id="CHEBI:16526"/>
        <dbReference type="ChEBI" id="CHEBI:17319"/>
        <dbReference type="ChEBI" id="CHEBI:57844"/>
        <dbReference type="ChEBI" id="CHEBI:59789"/>
        <dbReference type="ChEBI" id="CHEBI:64315"/>
        <dbReference type="ChEBI" id="CHEBI:73542"/>
        <dbReference type="EC" id="4.1.3.44"/>
    </reaction>
</comment>
<evidence type="ECO:0000256" key="12">
    <source>
        <dbReference type="ARBA" id="ARBA00023239"/>
    </source>
</evidence>
<dbReference type="SFLD" id="SFLDF00284">
    <property type="entry name" value="tRNA_wybutosine-synthesizing"/>
    <property type="match status" value="1"/>
</dbReference>
<dbReference type="Pfam" id="PF00258">
    <property type="entry name" value="Flavodoxin_1"/>
    <property type="match status" value="1"/>
</dbReference>
<evidence type="ECO:0000256" key="9">
    <source>
        <dbReference type="ARBA" id="ARBA00022741"/>
    </source>
</evidence>
<feature type="domain" description="Radical SAM core" evidence="18">
    <location>
        <begin position="324"/>
        <end position="568"/>
    </location>
</feature>